<accession>D5H7C1</accession>
<gene>
    <name evidence="2" type="ordered locus">SRM_01005</name>
</gene>
<reference evidence="3" key="2">
    <citation type="submission" date="2010-04" db="EMBL/GenBank/DDBJ databases">
        <title>Genome sequence of Salinibacter ruber M8.</title>
        <authorList>
            <consortium name="Genoscope"/>
        </authorList>
    </citation>
    <scope>NUCLEOTIDE SEQUENCE [LARGE SCALE GENOMIC DNA]</scope>
    <source>
        <strain evidence="3">M8</strain>
    </source>
</reference>
<dbReference type="KEGG" id="srm:SRM_01005"/>
<dbReference type="HOGENOM" id="CLU_065574_0_1_10"/>
<dbReference type="AlphaFoldDB" id="D5H7C1"/>
<dbReference type="Gene3D" id="1.10.3670.10">
    <property type="entry name" value="Putative xylanase like domain"/>
    <property type="match status" value="1"/>
</dbReference>
<reference evidence="2 3" key="1">
    <citation type="journal article" date="2010" name="ISME J.">
        <title>Fine-scale evolution: genomic, phenotypic and ecological differentiation in two coexisting Salinibacter ruber strains.</title>
        <authorList>
            <person name="Pena A."/>
            <person name="Teeling H."/>
            <person name="Huerta-Cepas J."/>
            <person name="Santos F."/>
            <person name="Yarza P."/>
            <person name="Brito-Echeverria J."/>
            <person name="Lucio M."/>
            <person name="Schmitt-Kopplin P."/>
            <person name="Meseguer I."/>
            <person name="Schenowitz C."/>
            <person name="Dossat C."/>
            <person name="Barbe V."/>
            <person name="Dopazo J."/>
            <person name="Rossello-Mora R."/>
            <person name="Schuler M."/>
            <person name="Glockner F.O."/>
            <person name="Amann R."/>
            <person name="Gabaldon T."/>
            <person name="Anton J."/>
        </authorList>
    </citation>
    <scope>NUCLEOTIDE SEQUENCE [LARGE SCALE GENOMIC DNA]</scope>
    <source>
        <strain evidence="2 3">M8</strain>
    </source>
</reference>
<evidence type="ECO:0000313" key="3">
    <source>
        <dbReference type="Proteomes" id="UP000000933"/>
    </source>
</evidence>
<organism evidence="2 3">
    <name type="scientific">Salinibacter ruber (strain M8)</name>
    <dbReference type="NCBI Taxonomy" id="761659"/>
    <lineage>
        <taxon>Bacteria</taxon>
        <taxon>Pseudomonadati</taxon>
        <taxon>Rhodothermota</taxon>
        <taxon>Rhodothermia</taxon>
        <taxon>Rhodothermales</taxon>
        <taxon>Salinibacteraceae</taxon>
        <taxon>Salinibacter</taxon>
    </lineage>
</organism>
<dbReference type="Proteomes" id="UP000000933">
    <property type="component" value="Chromosome"/>
</dbReference>
<sequence length="336" mass="36125">MGETGLDVSPPAPPAMPAHLRSLLVTLPGLLIGLALLGGCRHNPDGSTEAAAPPQSSGSLALPDSVLSPPDTTADRFEAALQTALSHSEATDSIGPVVQAVGRHFRGRPYRTGTLDAPTTETLVARFDGFDCVTFVETALALARGAQASDTTYAGFARRLAGQRYRGGGPVGYCGRLHYFTEWIADNATRGHVRRLGAQLEGRPLRDTLDFMSTHRSAYDRFATDDSLFACVQEMEARLRAEQRRDPVRYVPQDSIRAVYDQLRAGDIVALVSSIDGLDVAHTGLVYVPPDSGPNTIGLLHASLTDGVTVSPDLQRYVRTIDRQIGMVVARPRPVR</sequence>
<dbReference type="SUPFAM" id="SSF54001">
    <property type="entry name" value="Cysteine proteinases"/>
    <property type="match status" value="1"/>
</dbReference>
<evidence type="ECO:0000256" key="1">
    <source>
        <dbReference type="SAM" id="MobiDB-lite"/>
    </source>
</evidence>
<dbReference type="Gene3D" id="2.30.260.10">
    <property type="entry name" value="putative xylanase like domain"/>
    <property type="match status" value="1"/>
</dbReference>
<protein>
    <submittedName>
        <fullName evidence="2">Uncharacterized protein</fullName>
    </submittedName>
</protein>
<evidence type="ECO:0000313" key="2">
    <source>
        <dbReference type="EMBL" id="CBH23926.1"/>
    </source>
</evidence>
<dbReference type="InterPro" id="IPR010846">
    <property type="entry name" value="AmiA-like"/>
</dbReference>
<feature type="region of interest" description="Disordered" evidence="1">
    <location>
        <begin position="45"/>
        <end position="72"/>
    </location>
</feature>
<dbReference type="EMBL" id="FP565814">
    <property type="protein sequence ID" value="CBH23926.1"/>
    <property type="molecule type" value="Genomic_DNA"/>
</dbReference>
<name>D5H7C1_SALRM</name>
<dbReference type="InterPro" id="IPR038765">
    <property type="entry name" value="Papain-like_cys_pep_sf"/>
</dbReference>
<proteinExistence type="predicted"/>
<dbReference type="Pfam" id="PF07313">
    <property type="entry name" value="AmiA-like"/>
    <property type="match status" value="1"/>
</dbReference>